<dbReference type="KEGG" id="rhy:RD110_13135"/>
<dbReference type="Proteomes" id="UP000186609">
    <property type="component" value="Chromosome"/>
</dbReference>
<dbReference type="Pfam" id="PF12804">
    <property type="entry name" value="NTP_transf_3"/>
    <property type="match status" value="1"/>
</dbReference>
<keyword evidence="1" id="KW-0460">Magnesium</keyword>
<dbReference type="SUPFAM" id="SSF53448">
    <property type="entry name" value="Nucleotide-diphospho-sugar transferases"/>
    <property type="match status" value="1"/>
</dbReference>
<feature type="domain" description="MobA-like NTP transferase" evidence="2">
    <location>
        <begin position="15"/>
        <end position="155"/>
    </location>
</feature>
<accession>A0A1P8K3T6</accession>
<proteinExistence type="predicted"/>
<evidence type="ECO:0000259" key="2">
    <source>
        <dbReference type="Pfam" id="PF12804"/>
    </source>
</evidence>
<dbReference type="AlphaFoldDB" id="A0A1P8K3T6"/>
<evidence type="ECO:0000256" key="1">
    <source>
        <dbReference type="ARBA" id="ARBA00022842"/>
    </source>
</evidence>
<evidence type="ECO:0000313" key="4">
    <source>
        <dbReference type="Proteomes" id="UP000186609"/>
    </source>
</evidence>
<sequence>MSVFSNLEDRLLPVVIVLAAGRGERFAASGGQVHKLEAPLAGKRVRDHTLAAVRASGLPWWMVKAAPGLRGMGDSIRAGVLATQHAPGWLMLPADLPLVRPASLLAVAQALTHAPVVVPHCDGQRGHPVGFDASCMHALLDLEGKEGAARIVQAQRERDMVVDLALNDIGVITDIDTVDDLCAAEQLLTRRLAAYG</sequence>
<gene>
    <name evidence="3" type="ORF">RD110_13135</name>
</gene>
<dbReference type="InterPro" id="IPR029044">
    <property type="entry name" value="Nucleotide-diphossugar_trans"/>
</dbReference>
<reference evidence="3 4" key="1">
    <citation type="submission" date="2017-01" db="EMBL/GenBank/DDBJ databases">
        <authorList>
            <person name="Mah S.A."/>
            <person name="Swanson W.J."/>
            <person name="Moy G.W."/>
            <person name="Vacquier V.D."/>
        </authorList>
    </citation>
    <scope>NUCLEOTIDE SEQUENCE [LARGE SCALE GENOMIC DNA]</scope>
    <source>
        <strain evidence="3 4">DCY110</strain>
    </source>
</reference>
<keyword evidence="4" id="KW-1185">Reference proteome</keyword>
<dbReference type="InterPro" id="IPR025877">
    <property type="entry name" value="MobA-like_NTP_Trfase"/>
</dbReference>
<dbReference type="PANTHER" id="PTHR43777">
    <property type="entry name" value="MOLYBDENUM COFACTOR CYTIDYLYLTRANSFERASE"/>
    <property type="match status" value="1"/>
</dbReference>
<organism evidence="3 4">
    <name type="scientific">Rhodoferax koreensis</name>
    <dbReference type="NCBI Taxonomy" id="1842727"/>
    <lineage>
        <taxon>Bacteria</taxon>
        <taxon>Pseudomonadati</taxon>
        <taxon>Pseudomonadota</taxon>
        <taxon>Betaproteobacteria</taxon>
        <taxon>Burkholderiales</taxon>
        <taxon>Comamonadaceae</taxon>
        <taxon>Rhodoferax</taxon>
    </lineage>
</organism>
<protein>
    <recommendedName>
        <fullName evidence="2">MobA-like NTP transferase domain-containing protein</fullName>
    </recommendedName>
</protein>
<dbReference type="GO" id="GO:0016779">
    <property type="term" value="F:nucleotidyltransferase activity"/>
    <property type="evidence" value="ECO:0007669"/>
    <property type="project" value="UniProtKB-ARBA"/>
</dbReference>
<dbReference type="EMBL" id="CP019236">
    <property type="protein sequence ID" value="APW40675.1"/>
    <property type="molecule type" value="Genomic_DNA"/>
</dbReference>
<dbReference type="PANTHER" id="PTHR43777:SF1">
    <property type="entry name" value="MOLYBDENUM COFACTOR CYTIDYLYLTRANSFERASE"/>
    <property type="match status" value="1"/>
</dbReference>
<dbReference type="Gene3D" id="3.90.550.10">
    <property type="entry name" value="Spore Coat Polysaccharide Biosynthesis Protein SpsA, Chain A"/>
    <property type="match status" value="2"/>
</dbReference>
<dbReference type="STRING" id="1842727.RD110_13135"/>
<evidence type="ECO:0000313" key="3">
    <source>
        <dbReference type="EMBL" id="APW40675.1"/>
    </source>
</evidence>
<name>A0A1P8K3T6_9BURK</name>